<feature type="region of interest" description="Disordered" evidence="1">
    <location>
        <begin position="19"/>
        <end position="89"/>
    </location>
</feature>
<name>A0ABY8WTD7_9ACTN</name>
<gene>
    <name evidence="3" type="ORF">ACTOB_003551</name>
</gene>
<evidence type="ECO:0000256" key="2">
    <source>
        <dbReference type="SAM" id="SignalP"/>
    </source>
</evidence>
<reference evidence="3 4" key="1">
    <citation type="submission" date="2023-06" db="EMBL/GenBank/DDBJ databases">
        <authorList>
            <person name="Yushchuk O."/>
            <person name="Binda E."/>
            <person name="Ruckert-Reed C."/>
            <person name="Fedorenko V."/>
            <person name="Kalinowski J."/>
            <person name="Marinelli F."/>
        </authorList>
    </citation>
    <scope>NUCLEOTIDE SEQUENCE [LARGE SCALE GENOMIC DNA]</scope>
    <source>
        <strain evidence="3 4">NRRL 3884</strain>
    </source>
</reference>
<organism evidence="3 4">
    <name type="scientific">Actinoplanes oblitus</name>
    <dbReference type="NCBI Taxonomy" id="3040509"/>
    <lineage>
        <taxon>Bacteria</taxon>
        <taxon>Bacillati</taxon>
        <taxon>Actinomycetota</taxon>
        <taxon>Actinomycetes</taxon>
        <taxon>Micromonosporales</taxon>
        <taxon>Micromonosporaceae</taxon>
        <taxon>Actinoplanes</taxon>
    </lineage>
</organism>
<evidence type="ECO:0000313" key="3">
    <source>
        <dbReference type="EMBL" id="WIM99883.1"/>
    </source>
</evidence>
<keyword evidence="2" id="KW-0732">Signal</keyword>
<dbReference type="Proteomes" id="UP001240150">
    <property type="component" value="Chromosome"/>
</dbReference>
<evidence type="ECO:0000313" key="4">
    <source>
        <dbReference type="Proteomes" id="UP001240150"/>
    </source>
</evidence>
<dbReference type="EMBL" id="CP126980">
    <property type="protein sequence ID" value="WIM99883.1"/>
    <property type="molecule type" value="Genomic_DNA"/>
</dbReference>
<dbReference type="RefSeq" id="WP_284921327.1">
    <property type="nucleotide sequence ID" value="NZ_CP126980.1"/>
</dbReference>
<proteinExistence type="predicted"/>
<accession>A0ABY8WTD7</accession>
<evidence type="ECO:0000256" key="1">
    <source>
        <dbReference type="SAM" id="MobiDB-lite"/>
    </source>
</evidence>
<keyword evidence="4" id="KW-1185">Reference proteome</keyword>
<feature type="chain" id="PRO_5046212295" evidence="2">
    <location>
        <begin position="23"/>
        <end position="153"/>
    </location>
</feature>
<feature type="signal peptide" evidence="2">
    <location>
        <begin position="1"/>
        <end position="22"/>
    </location>
</feature>
<protein>
    <submittedName>
        <fullName evidence="3">Uncharacterized protein</fullName>
    </submittedName>
</protein>
<feature type="compositionally biased region" description="Low complexity" evidence="1">
    <location>
        <begin position="38"/>
        <end position="70"/>
    </location>
</feature>
<sequence>MRKALIALAATLLLPAAGCREAPSSPATSAEHSGAAMPTSPVSSPSDDPSPSGLPSSHGGPPRSHGAPSPATSPPSRGDPENPLDLRGAPIVLTGTIDTTGECVVLTAKGHRWALVRAPIGLYTDGQTATVRGRPTAVPPDCDAEWALSVYPR</sequence>